<dbReference type="AlphaFoldDB" id="A0A0F9A0J2"/>
<comment type="caution">
    <text evidence="1">The sequence shown here is derived from an EMBL/GenBank/DDBJ whole genome shotgun (WGS) entry which is preliminary data.</text>
</comment>
<protein>
    <submittedName>
        <fullName evidence="1">Uncharacterized protein</fullName>
    </submittedName>
</protein>
<proteinExistence type="predicted"/>
<evidence type="ECO:0000313" key="1">
    <source>
        <dbReference type="EMBL" id="KKK99658.1"/>
    </source>
</evidence>
<name>A0A0F9A0J2_9ZZZZ</name>
<gene>
    <name evidence="1" type="ORF">LCGC14_2630530</name>
</gene>
<dbReference type="EMBL" id="LAZR01045110">
    <property type="protein sequence ID" value="KKK99658.1"/>
    <property type="molecule type" value="Genomic_DNA"/>
</dbReference>
<organism evidence="1">
    <name type="scientific">marine sediment metagenome</name>
    <dbReference type="NCBI Taxonomy" id="412755"/>
    <lineage>
        <taxon>unclassified sequences</taxon>
        <taxon>metagenomes</taxon>
        <taxon>ecological metagenomes</taxon>
    </lineage>
</organism>
<sequence length="132" mass="14719">MRKDWNMLFGFAKGLVKVADNQEAHIERLEKQRLPLCPDCRDQCLEKATKHFQAETKDLQALVQQYQSTEPYDSGKAVGIASVASKLTDALKALEEYGYHTNACPATTEHILEPIETGEKCNCGYAQALGDK</sequence>
<reference evidence="1" key="1">
    <citation type="journal article" date="2015" name="Nature">
        <title>Complex archaea that bridge the gap between prokaryotes and eukaryotes.</title>
        <authorList>
            <person name="Spang A."/>
            <person name="Saw J.H."/>
            <person name="Jorgensen S.L."/>
            <person name="Zaremba-Niedzwiedzka K."/>
            <person name="Martijn J."/>
            <person name="Lind A.E."/>
            <person name="van Eijk R."/>
            <person name="Schleper C."/>
            <person name="Guy L."/>
            <person name="Ettema T.J."/>
        </authorList>
    </citation>
    <scope>NUCLEOTIDE SEQUENCE</scope>
</reference>
<accession>A0A0F9A0J2</accession>